<dbReference type="EMBL" id="JAEHSL010000005">
    <property type="protein sequence ID" value="MBI6180552.1"/>
    <property type="molecule type" value="Genomic_DNA"/>
</dbReference>
<organism evidence="1 2">
    <name type="scientific">Serratia proteamaculans</name>
    <dbReference type="NCBI Taxonomy" id="28151"/>
    <lineage>
        <taxon>Bacteria</taxon>
        <taxon>Pseudomonadati</taxon>
        <taxon>Pseudomonadota</taxon>
        <taxon>Gammaproteobacteria</taxon>
        <taxon>Enterobacterales</taxon>
        <taxon>Yersiniaceae</taxon>
        <taxon>Serratia</taxon>
    </lineage>
</organism>
<dbReference type="Proteomes" id="UP000639004">
    <property type="component" value="Unassembled WGS sequence"/>
</dbReference>
<gene>
    <name evidence="1" type="ORF">JEQ07_09075</name>
</gene>
<evidence type="ECO:0000313" key="1">
    <source>
        <dbReference type="EMBL" id="MBI6180552.1"/>
    </source>
</evidence>
<keyword evidence="1" id="KW-0032">Aminotransferase</keyword>
<comment type="caution">
    <text evidence="1">The sequence shown here is derived from an EMBL/GenBank/DDBJ whole genome shotgun (WGS) entry which is preliminary data.</text>
</comment>
<protein>
    <submittedName>
        <fullName evidence="1">PLP-dependent aminotransferase family protein</fullName>
    </submittedName>
</protein>
<accession>A0ABS0TR00</accession>
<evidence type="ECO:0000313" key="2">
    <source>
        <dbReference type="Proteomes" id="UP000639004"/>
    </source>
</evidence>
<keyword evidence="1" id="KW-0808">Transferase</keyword>
<dbReference type="GO" id="GO:0008483">
    <property type="term" value="F:transaminase activity"/>
    <property type="evidence" value="ECO:0007669"/>
    <property type="project" value="UniProtKB-KW"/>
</dbReference>
<sequence length="90" mass="9744">GTRATQPAGGFVFWVEFPAGVDSVALFHQMLEEQICLTPGTLYSPSGRYRNALRLSCCYPFNARYSQALARVGAKACEMSGLPPGIAQDE</sequence>
<dbReference type="Gene3D" id="3.90.1150.10">
    <property type="entry name" value="Aspartate Aminotransferase, domain 1"/>
    <property type="match status" value="1"/>
</dbReference>
<proteinExistence type="predicted"/>
<feature type="non-terminal residue" evidence="1">
    <location>
        <position position="1"/>
    </location>
</feature>
<reference evidence="1 2" key="1">
    <citation type="submission" date="2020-12" db="EMBL/GenBank/DDBJ databases">
        <title>Enhanced detection system for hospital associated transmission using whole genome sequencing surveillance.</title>
        <authorList>
            <person name="Harrison L.H."/>
            <person name="Van Tyne D."/>
            <person name="Marsh J.W."/>
            <person name="Griffith M.P."/>
            <person name="Snyder D.J."/>
            <person name="Cooper V.S."/>
            <person name="Mustapha M."/>
        </authorList>
    </citation>
    <scope>NUCLEOTIDE SEQUENCE [LARGE SCALE GENOMIC DNA]</scope>
    <source>
        <strain evidence="1 2">SER00238</strain>
    </source>
</reference>
<dbReference type="InterPro" id="IPR015424">
    <property type="entry name" value="PyrdxlP-dep_Trfase"/>
</dbReference>
<name>A0ABS0TR00_SERPR</name>
<keyword evidence="2" id="KW-1185">Reference proteome</keyword>
<dbReference type="SUPFAM" id="SSF53383">
    <property type="entry name" value="PLP-dependent transferases"/>
    <property type="match status" value="1"/>
</dbReference>
<dbReference type="InterPro" id="IPR015422">
    <property type="entry name" value="PyrdxlP-dep_Trfase_small"/>
</dbReference>